<keyword evidence="7 10" id="KW-0460">Magnesium</keyword>
<evidence type="ECO:0000256" key="12">
    <source>
        <dbReference type="RuleBase" id="RU363002"/>
    </source>
</evidence>
<evidence type="ECO:0000256" key="7">
    <source>
        <dbReference type="ARBA" id="ARBA00022842"/>
    </source>
</evidence>
<dbReference type="PANTHER" id="PTHR30040">
    <property type="entry name" value="THIAMINE BIOSYNTHESIS LIPOPROTEIN APBE"/>
    <property type="match status" value="1"/>
</dbReference>
<evidence type="ECO:0000256" key="1">
    <source>
        <dbReference type="ARBA" id="ARBA00011955"/>
    </source>
</evidence>
<evidence type="ECO:0000256" key="3">
    <source>
        <dbReference type="ARBA" id="ARBA00022630"/>
    </source>
</evidence>
<dbReference type="InterPro" id="IPR003374">
    <property type="entry name" value="ApbE-like_sf"/>
</dbReference>
<keyword evidence="6 10" id="KW-0274">FAD</keyword>
<organism evidence="13 14">
    <name type="scientific">Psychroflexus salis</name>
    <dbReference type="NCBI Taxonomy" id="1526574"/>
    <lineage>
        <taxon>Bacteria</taxon>
        <taxon>Pseudomonadati</taxon>
        <taxon>Bacteroidota</taxon>
        <taxon>Flavobacteriia</taxon>
        <taxon>Flavobacteriales</taxon>
        <taxon>Flavobacteriaceae</taxon>
        <taxon>Psychroflexus</taxon>
    </lineage>
</organism>
<reference evidence="13 14" key="1">
    <citation type="journal article" date="2014" name="Int. J. Syst. Evol. Microbiol.">
        <title>Complete genome sequence of Corynebacterium casei LMG S-19264T (=DSM 44701T), isolated from a smear-ripened cheese.</title>
        <authorList>
            <consortium name="US DOE Joint Genome Institute (JGI-PGF)"/>
            <person name="Walter F."/>
            <person name="Albersmeier A."/>
            <person name="Kalinowski J."/>
            <person name="Ruckert C."/>
        </authorList>
    </citation>
    <scope>NUCLEOTIDE SEQUENCE [LARGE SCALE GENOMIC DNA]</scope>
    <source>
        <strain evidence="13 14">CGMCC 1.12925</strain>
    </source>
</reference>
<keyword evidence="14" id="KW-1185">Reference proteome</keyword>
<protein>
    <recommendedName>
        <fullName evidence="2 10">FAD:protein FMN transferase</fullName>
        <ecNumber evidence="1 10">2.7.1.180</ecNumber>
    </recommendedName>
    <alternativeName>
        <fullName evidence="8 10">Flavin transferase</fullName>
    </alternativeName>
</protein>
<comment type="similarity">
    <text evidence="10 12">Belongs to the ApbE family.</text>
</comment>
<keyword evidence="12" id="KW-0449">Lipoprotein</keyword>
<dbReference type="SUPFAM" id="SSF143631">
    <property type="entry name" value="ApbE-like"/>
    <property type="match status" value="1"/>
</dbReference>
<keyword evidence="3 10" id="KW-0285">Flavoprotein</keyword>
<evidence type="ECO:0000256" key="4">
    <source>
        <dbReference type="ARBA" id="ARBA00022679"/>
    </source>
</evidence>
<dbReference type="Gene3D" id="3.10.520.10">
    <property type="entry name" value="ApbE-like domains"/>
    <property type="match status" value="1"/>
</dbReference>
<dbReference type="EMBL" id="BMGL01000006">
    <property type="protein sequence ID" value="GGE12251.1"/>
    <property type="molecule type" value="Genomic_DNA"/>
</dbReference>
<dbReference type="Proteomes" id="UP000599688">
    <property type="component" value="Unassembled WGS sequence"/>
</dbReference>
<evidence type="ECO:0000256" key="10">
    <source>
        <dbReference type="PIRNR" id="PIRNR006268"/>
    </source>
</evidence>
<comment type="catalytic activity">
    <reaction evidence="9 10 12">
        <text>L-threonyl-[protein] + FAD = FMN-L-threonyl-[protein] + AMP + H(+)</text>
        <dbReference type="Rhea" id="RHEA:36847"/>
        <dbReference type="Rhea" id="RHEA-COMP:11060"/>
        <dbReference type="Rhea" id="RHEA-COMP:11061"/>
        <dbReference type="ChEBI" id="CHEBI:15378"/>
        <dbReference type="ChEBI" id="CHEBI:30013"/>
        <dbReference type="ChEBI" id="CHEBI:57692"/>
        <dbReference type="ChEBI" id="CHEBI:74257"/>
        <dbReference type="ChEBI" id="CHEBI:456215"/>
        <dbReference type="EC" id="2.7.1.180"/>
    </reaction>
</comment>
<feature type="binding site" evidence="11">
    <location>
        <position position="286"/>
    </location>
    <ligand>
        <name>Mg(2+)</name>
        <dbReference type="ChEBI" id="CHEBI:18420"/>
    </ligand>
</feature>
<dbReference type="PANTHER" id="PTHR30040:SF2">
    <property type="entry name" value="FAD:PROTEIN FMN TRANSFERASE"/>
    <property type="match status" value="1"/>
</dbReference>
<keyword evidence="4 10" id="KW-0808">Transferase</keyword>
<evidence type="ECO:0000256" key="9">
    <source>
        <dbReference type="ARBA" id="ARBA00048540"/>
    </source>
</evidence>
<feature type="binding site" evidence="11">
    <location>
        <position position="166"/>
    </location>
    <ligand>
        <name>Mg(2+)</name>
        <dbReference type="ChEBI" id="CHEBI:18420"/>
    </ligand>
</feature>
<evidence type="ECO:0000256" key="2">
    <source>
        <dbReference type="ARBA" id="ARBA00016337"/>
    </source>
</evidence>
<evidence type="ECO:0000256" key="6">
    <source>
        <dbReference type="ARBA" id="ARBA00022827"/>
    </source>
</evidence>
<dbReference type="RefSeq" id="WP_188405917.1">
    <property type="nucleotide sequence ID" value="NZ_BMGL01000006.1"/>
</dbReference>
<accession>A0A916ZSJ9</accession>
<dbReference type="InterPro" id="IPR024932">
    <property type="entry name" value="ApbE"/>
</dbReference>
<keyword evidence="5 10" id="KW-0479">Metal-binding</keyword>
<evidence type="ECO:0000313" key="13">
    <source>
        <dbReference type="EMBL" id="GGE12251.1"/>
    </source>
</evidence>
<proteinExistence type="inferred from homology"/>
<evidence type="ECO:0000256" key="5">
    <source>
        <dbReference type="ARBA" id="ARBA00022723"/>
    </source>
</evidence>
<comment type="cofactor">
    <cofactor evidence="11">
        <name>Mg(2+)</name>
        <dbReference type="ChEBI" id="CHEBI:18420"/>
    </cofactor>
    <cofactor evidence="11">
        <name>Mn(2+)</name>
        <dbReference type="ChEBI" id="CHEBI:29035"/>
    </cofactor>
    <text evidence="11">Magnesium. Can also use manganese.</text>
</comment>
<feature type="binding site" evidence="11">
    <location>
        <position position="290"/>
    </location>
    <ligand>
        <name>Mg(2+)</name>
        <dbReference type="ChEBI" id="CHEBI:18420"/>
    </ligand>
</feature>
<dbReference type="Pfam" id="PF02424">
    <property type="entry name" value="ApbE"/>
    <property type="match status" value="1"/>
</dbReference>
<keyword evidence="12" id="KW-0997">Cell inner membrane</keyword>
<comment type="function">
    <text evidence="12">Flavin transferase that catalyzes the transfer of the FMN moiety of FAD and its covalent binding to the hydroxyl group of a threonine residue in a target flavoprotein.</text>
</comment>
<dbReference type="GO" id="GO:0005886">
    <property type="term" value="C:plasma membrane"/>
    <property type="evidence" value="ECO:0007669"/>
    <property type="project" value="UniProtKB-SubCell"/>
</dbReference>
<dbReference type="EC" id="2.7.1.180" evidence="1 10"/>
<dbReference type="GO" id="GO:0046872">
    <property type="term" value="F:metal ion binding"/>
    <property type="evidence" value="ECO:0007669"/>
    <property type="project" value="UniProtKB-UniRule"/>
</dbReference>
<sequence length="336" mass="37424">MKTFYLLITSLVLLSCSTEKKSSLQVYSGQALGTTFQLQFFHPNELELSSAIDSTFSVLNQSLSTYISNSDISKINSGDTTVTVDQQLVDNFMASKQIYKATQGFFDPTVGLMVNAYGFGPETYNLQMNSRTIDSLMTYVGFDKVFLTAENKLKKAHLETYLDFNSIAKGYAVDRLAVLLNQFGVQHYLVEVGGELVAKGKQIENQEVWKIGIDNPEATSVSDRELLQYIVKLENRAMATSGNYRKFKTDADGNKFVHTINPKTGRSEASDVLSASVFAEDCMTADAYATAFMAMGFEKTMMLLPDLENIEVILIYSKGEEVKTYISEGLNKYVIK</sequence>
<comment type="caution">
    <text evidence="13">The sequence shown here is derived from an EMBL/GenBank/DDBJ whole genome shotgun (WGS) entry which is preliminary data.</text>
</comment>
<evidence type="ECO:0000256" key="11">
    <source>
        <dbReference type="PIRSR" id="PIRSR006268-2"/>
    </source>
</evidence>
<dbReference type="AlphaFoldDB" id="A0A916ZSJ9"/>
<name>A0A916ZSJ9_9FLAO</name>
<comment type="subcellular location">
    <subcellularLocation>
        <location evidence="12">Cell inner membrane</location>
        <topology evidence="12">Lipid-anchor</topology>
        <orientation evidence="12">Periplasmic side</orientation>
    </subcellularLocation>
</comment>
<dbReference type="PIRSF" id="PIRSF006268">
    <property type="entry name" value="ApbE"/>
    <property type="match status" value="1"/>
</dbReference>
<evidence type="ECO:0000256" key="8">
    <source>
        <dbReference type="ARBA" id="ARBA00031306"/>
    </source>
</evidence>
<keyword evidence="12" id="KW-0472">Membrane</keyword>
<gene>
    <name evidence="13" type="ORF">GCM10010831_12090</name>
</gene>
<keyword evidence="12" id="KW-1003">Cell membrane</keyword>
<dbReference type="PROSITE" id="PS51257">
    <property type="entry name" value="PROKAR_LIPOPROTEIN"/>
    <property type="match status" value="1"/>
</dbReference>
<evidence type="ECO:0000313" key="14">
    <source>
        <dbReference type="Proteomes" id="UP000599688"/>
    </source>
</evidence>
<dbReference type="GO" id="GO:0016740">
    <property type="term" value="F:transferase activity"/>
    <property type="evidence" value="ECO:0007669"/>
    <property type="project" value="UniProtKB-UniRule"/>
</dbReference>